<proteinExistence type="predicted"/>
<name>A0A645BWU9_9ZZZZ</name>
<gene>
    <name evidence="1" type="ORF">SDC9_116605</name>
</gene>
<dbReference type="AlphaFoldDB" id="A0A645BWU9"/>
<sequence>MGFGGQRIVERNHRIPLCGKAQCNGPYGGFVAANKPAAVHPKQHRPAPRRRGIKVKRIAAIAGGVSDIGLHPHICTYLLRL</sequence>
<accession>A0A645BWU9</accession>
<reference evidence="1" key="1">
    <citation type="submission" date="2019-08" db="EMBL/GenBank/DDBJ databases">
        <authorList>
            <person name="Kucharzyk K."/>
            <person name="Murdoch R.W."/>
            <person name="Higgins S."/>
            <person name="Loffler F."/>
        </authorList>
    </citation>
    <scope>NUCLEOTIDE SEQUENCE</scope>
</reference>
<dbReference type="EMBL" id="VSSQ01022999">
    <property type="protein sequence ID" value="MPM69657.1"/>
    <property type="molecule type" value="Genomic_DNA"/>
</dbReference>
<evidence type="ECO:0000313" key="1">
    <source>
        <dbReference type="EMBL" id="MPM69657.1"/>
    </source>
</evidence>
<organism evidence="1">
    <name type="scientific">bioreactor metagenome</name>
    <dbReference type="NCBI Taxonomy" id="1076179"/>
    <lineage>
        <taxon>unclassified sequences</taxon>
        <taxon>metagenomes</taxon>
        <taxon>ecological metagenomes</taxon>
    </lineage>
</organism>
<protein>
    <submittedName>
        <fullName evidence="1">Uncharacterized protein</fullName>
    </submittedName>
</protein>
<comment type="caution">
    <text evidence="1">The sequence shown here is derived from an EMBL/GenBank/DDBJ whole genome shotgun (WGS) entry which is preliminary data.</text>
</comment>